<organism evidence="1 2">
    <name type="scientific">Anoxybacillus andreesenii</name>
    <dbReference type="NCBI Taxonomy" id="1325932"/>
    <lineage>
        <taxon>Bacteria</taxon>
        <taxon>Bacillati</taxon>
        <taxon>Bacillota</taxon>
        <taxon>Bacilli</taxon>
        <taxon>Bacillales</taxon>
        <taxon>Anoxybacillaceae</taxon>
        <taxon>Anoxybacillus</taxon>
    </lineage>
</organism>
<protein>
    <submittedName>
        <fullName evidence="1">Uncharacterized protein</fullName>
    </submittedName>
</protein>
<comment type="caution">
    <text evidence="1">The sequence shown here is derived from an EMBL/GenBank/DDBJ whole genome shotgun (WGS) entry which is preliminary data.</text>
</comment>
<evidence type="ECO:0000313" key="1">
    <source>
        <dbReference type="EMBL" id="MDQ0157418.1"/>
    </source>
</evidence>
<reference evidence="1 2" key="1">
    <citation type="submission" date="2023-07" db="EMBL/GenBank/DDBJ databases">
        <title>Genomic Encyclopedia of Type Strains, Phase IV (KMG-IV): sequencing the most valuable type-strain genomes for metagenomic binning, comparative biology and taxonomic classification.</title>
        <authorList>
            <person name="Goeker M."/>
        </authorList>
    </citation>
    <scope>NUCLEOTIDE SEQUENCE [LARGE SCALE GENOMIC DNA]</scope>
    <source>
        <strain evidence="1 2">DSM 23948</strain>
    </source>
</reference>
<name>A0ABT9V8Y0_9BACL</name>
<gene>
    <name evidence="1" type="ORF">J2S07_003753</name>
</gene>
<sequence>MKYIKISSFRQNQHFKKVDIVVEKEGFYEENSEGFNL</sequence>
<dbReference type="EMBL" id="JAUSTU010000027">
    <property type="protein sequence ID" value="MDQ0157418.1"/>
    <property type="molecule type" value="Genomic_DNA"/>
</dbReference>
<dbReference type="Proteomes" id="UP001231362">
    <property type="component" value="Unassembled WGS sequence"/>
</dbReference>
<proteinExistence type="predicted"/>
<evidence type="ECO:0000313" key="2">
    <source>
        <dbReference type="Proteomes" id="UP001231362"/>
    </source>
</evidence>
<accession>A0ABT9V8Y0</accession>
<keyword evidence="2" id="KW-1185">Reference proteome</keyword>